<evidence type="ECO:0000256" key="2">
    <source>
        <dbReference type="ARBA" id="ARBA00008114"/>
    </source>
</evidence>
<evidence type="ECO:0000256" key="4">
    <source>
        <dbReference type="ARBA" id="ARBA00022692"/>
    </source>
</evidence>
<comment type="similarity">
    <text evidence="2">Belongs to the cation diffusion facilitator (CDF) transporter (TC 2.A.4) family.</text>
</comment>
<proteinExistence type="inferred from homology"/>
<dbReference type="EMBL" id="JBHMBS010000035">
    <property type="protein sequence ID" value="MFB9681578.1"/>
    <property type="molecule type" value="Genomic_DNA"/>
</dbReference>
<gene>
    <name evidence="11" type="ORF">ACFFRH_39390</name>
</gene>
<feature type="transmembrane region" description="Helical" evidence="8">
    <location>
        <begin position="292"/>
        <end position="309"/>
    </location>
</feature>
<keyword evidence="12" id="KW-1185">Reference proteome</keyword>
<dbReference type="InterPro" id="IPR002524">
    <property type="entry name" value="Cation_efflux"/>
</dbReference>
<dbReference type="NCBIfam" id="TIGR01297">
    <property type="entry name" value="CDF"/>
    <property type="match status" value="1"/>
</dbReference>
<dbReference type="InterPro" id="IPR050291">
    <property type="entry name" value="CDF_Transporter"/>
</dbReference>
<feature type="region of interest" description="Disordered" evidence="7">
    <location>
        <begin position="394"/>
        <end position="413"/>
    </location>
</feature>
<protein>
    <submittedName>
        <fullName evidence="11">Cation diffusion facilitator family transporter</fullName>
    </submittedName>
</protein>
<feature type="domain" description="Cation efflux protein cytoplasmic" evidence="10">
    <location>
        <begin position="322"/>
        <end position="397"/>
    </location>
</feature>
<dbReference type="Gene3D" id="3.30.70.1350">
    <property type="entry name" value="Cation efflux protein, cytoplasmic domain"/>
    <property type="match status" value="1"/>
</dbReference>
<feature type="transmembrane region" description="Helical" evidence="8">
    <location>
        <begin position="224"/>
        <end position="242"/>
    </location>
</feature>
<name>A0ABV5TR11_9ACTN</name>
<evidence type="ECO:0000256" key="7">
    <source>
        <dbReference type="SAM" id="MobiDB-lite"/>
    </source>
</evidence>
<reference evidence="11 12" key="1">
    <citation type="submission" date="2024-09" db="EMBL/GenBank/DDBJ databases">
        <authorList>
            <person name="Sun Q."/>
            <person name="Mori K."/>
        </authorList>
    </citation>
    <scope>NUCLEOTIDE SEQUENCE [LARGE SCALE GENOMIC DNA]</scope>
    <source>
        <strain evidence="11 12">JCM 3028</strain>
    </source>
</reference>
<comment type="caution">
    <text evidence="11">The sequence shown here is derived from an EMBL/GenBank/DDBJ whole genome shotgun (WGS) entry which is preliminary data.</text>
</comment>
<organism evidence="11 12">
    <name type="scientific">Streptosporangium vulgare</name>
    <dbReference type="NCBI Taxonomy" id="46190"/>
    <lineage>
        <taxon>Bacteria</taxon>
        <taxon>Bacillati</taxon>
        <taxon>Actinomycetota</taxon>
        <taxon>Actinomycetes</taxon>
        <taxon>Streptosporangiales</taxon>
        <taxon>Streptosporangiaceae</taxon>
        <taxon>Streptosporangium</taxon>
    </lineage>
</organism>
<feature type="region of interest" description="Disordered" evidence="7">
    <location>
        <begin position="1"/>
        <end position="85"/>
    </location>
</feature>
<feature type="transmembrane region" description="Helical" evidence="8">
    <location>
        <begin position="123"/>
        <end position="148"/>
    </location>
</feature>
<keyword evidence="3" id="KW-0813">Transport</keyword>
<dbReference type="InterPro" id="IPR058533">
    <property type="entry name" value="Cation_efflux_TM"/>
</dbReference>
<dbReference type="Pfam" id="PF01545">
    <property type="entry name" value="Cation_efflux"/>
    <property type="match status" value="1"/>
</dbReference>
<evidence type="ECO:0000256" key="6">
    <source>
        <dbReference type="ARBA" id="ARBA00023136"/>
    </source>
</evidence>
<dbReference type="SUPFAM" id="SSF160240">
    <property type="entry name" value="Cation efflux protein cytoplasmic domain-like"/>
    <property type="match status" value="1"/>
</dbReference>
<evidence type="ECO:0000259" key="10">
    <source>
        <dbReference type="Pfam" id="PF16916"/>
    </source>
</evidence>
<feature type="transmembrane region" description="Helical" evidence="8">
    <location>
        <begin position="192"/>
        <end position="212"/>
    </location>
</feature>
<keyword evidence="4 8" id="KW-0812">Transmembrane</keyword>
<evidence type="ECO:0000256" key="8">
    <source>
        <dbReference type="SAM" id="Phobius"/>
    </source>
</evidence>
<comment type="subcellular location">
    <subcellularLocation>
        <location evidence="1">Membrane</location>
        <topology evidence="1">Multi-pass membrane protein</topology>
    </subcellularLocation>
</comment>
<sequence length="413" mass="43359">MSDQQDAGSPSPDGRTGPDSSHGQGHEPAHAPPHGHGHGHGLAREPGNGHENGHGHGHGRDDARESREHGHGHHHEHGHDRRPTGRRLGRLLSRVGHALTPHSHDSASKTDTALESSSRGMRVLAVSFAVLMVTAAVQAVIVVFSGSVALLGDTLHNVADALTALPLAIAFSLGRRAATRRFTYGYGRAEDLAGIAIVLVIAASAALAGYEAARRLVDPQEVRAIGWVAAAAVIGFAGNEWVARYRIAVGRRIGSAALVADGLHARTDALTSLAVLLGAGGSALGYPIADPIVGLLITVAICLVLRDAAREIYHRLMDAVDPALVDSAERILAATAGVRRVGSVRLRWVGHTLRAEVDIVVGEDLSLLQAHAVSVEAEHRLIHHLPRLGAATVHADPDDREGSDHHAVLAGHR</sequence>
<evidence type="ECO:0000313" key="11">
    <source>
        <dbReference type="EMBL" id="MFB9681578.1"/>
    </source>
</evidence>
<dbReference type="InterPro" id="IPR027469">
    <property type="entry name" value="Cation_efflux_TMD_sf"/>
</dbReference>
<dbReference type="RefSeq" id="WP_386162675.1">
    <property type="nucleotide sequence ID" value="NZ_JBHMBS010000035.1"/>
</dbReference>
<evidence type="ECO:0000259" key="9">
    <source>
        <dbReference type="Pfam" id="PF01545"/>
    </source>
</evidence>
<dbReference type="PANTHER" id="PTHR43840:SF15">
    <property type="entry name" value="MITOCHONDRIAL METAL TRANSPORTER 1-RELATED"/>
    <property type="match status" value="1"/>
</dbReference>
<evidence type="ECO:0000256" key="5">
    <source>
        <dbReference type="ARBA" id="ARBA00022989"/>
    </source>
</evidence>
<dbReference type="InterPro" id="IPR036837">
    <property type="entry name" value="Cation_efflux_CTD_sf"/>
</dbReference>
<keyword evidence="6 8" id="KW-0472">Membrane</keyword>
<feature type="domain" description="Cation efflux protein transmembrane" evidence="9">
    <location>
        <begin position="125"/>
        <end position="317"/>
    </location>
</feature>
<feature type="compositionally biased region" description="Basic and acidic residues" evidence="7">
    <location>
        <begin position="395"/>
        <end position="407"/>
    </location>
</feature>
<accession>A0ABV5TR11</accession>
<dbReference type="Gene3D" id="1.20.1510.10">
    <property type="entry name" value="Cation efflux protein transmembrane domain"/>
    <property type="match status" value="1"/>
</dbReference>
<evidence type="ECO:0000256" key="1">
    <source>
        <dbReference type="ARBA" id="ARBA00004141"/>
    </source>
</evidence>
<keyword evidence="5 8" id="KW-1133">Transmembrane helix</keyword>
<dbReference type="SUPFAM" id="SSF161111">
    <property type="entry name" value="Cation efflux protein transmembrane domain-like"/>
    <property type="match status" value="1"/>
</dbReference>
<evidence type="ECO:0000313" key="12">
    <source>
        <dbReference type="Proteomes" id="UP001589610"/>
    </source>
</evidence>
<evidence type="ECO:0000256" key="3">
    <source>
        <dbReference type="ARBA" id="ARBA00022448"/>
    </source>
</evidence>
<dbReference type="InterPro" id="IPR027470">
    <property type="entry name" value="Cation_efflux_CTD"/>
</dbReference>
<dbReference type="Proteomes" id="UP001589610">
    <property type="component" value="Unassembled WGS sequence"/>
</dbReference>
<feature type="compositionally biased region" description="Basic and acidic residues" evidence="7">
    <location>
        <begin position="47"/>
        <end position="69"/>
    </location>
</feature>
<dbReference type="PANTHER" id="PTHR43840">
    <property type="entry name" value="MITOCHONDRIAL METAL TRANSPORTER 1-RELATED"/>
    <property type="match status" value="1"/>
</dbReference>
<dbReference type="Pfam" id="PF16916">
    <property type="entry name" value="ZT_dimer"/>
    <property type="match status" value="1"/>
</dbReference>